<comment type="function">
    <text evidence="1">The aspartyl protease (PR) mediates the proteolytic cleavages of the Gag and Gag-Pol polyproteins after assembly of the VLP.</text>
</comment>
<feature type="region of interest" description="Disordered" evidence="16">
    <location>
        <begin position="739"/>
        <end position="792"/>
    </location>
</feature>
<keyword evidence="19" id="KW-1185">Reference proteome</keyword>
<evidence type="ECO:0000256" key="10">
    <source>
        <dbReference type="ARBA" id="ARBA00022842"/>
    </source>
</evidence>
<dbReference type="EnsemblMetazoa" id="AALFPA23_013064.R18852">
    <property type="protein sequence ID" value="AALFPA23_013064.P18852"/>
    <property type="gene ID" value="AALFPA23_013064"/>
</dbReference>
<protein>
    <recommendedName>
        <fullName evidence="17">Integrase catalytic domain-containing protein</fullName>
    </recommendedName>
</protein>
<accession>A0ABM1YXP8</accession>
<dbReference type="Gene3D" id="3.30.420.10">
    <property type="entry name" value="Ribonuclease H-like superfamily/Ribonuclease H"/>
    <property type="match status" value="1"/>
</dbReference>
<dbReference type="Pfam" id="PF25597">
    <property type="entry name" value="SH3_retrovirus"/>
    <property type="match status" value="1"/>
</dbReference>
<evidence type="ECO:0000256" key="9">
    <source>
        <dbReference type="ARBA" id="ARBA00022840"/>
    </source>
</evidence>
<keyword evidence="2" id="KW-1188">Viral release from host cell</keyword>
<name>A0ABM1YXP8_AEDAL</name>
<keyword evidence="10" id="KW-0460">Magnesium</keyword>
<organism evidence="18 19">
    <name type="scientific">Aedes albopictus</name>
    <name type="common">Asian tiger mosquito</name>
    <name type="synonym">Stegomyia albopicta</name>
    <dbReference type="NCBI Taxonomy" id="7160"/>
    <lineage>
        <taxon>Eukaryota</taxon>
        <taxon>Metazoa</taxon>
        <taxon>Ecdysozoa</taxon>
        <taxon>Arthropoda</taxon>
        <taxon>Hexapoda</taxon>
        <taxon>Insecta</taxon>
        <taxon>Pterygota</taxon>
        <taxon>Neoptera</taxon>
        <taxon>Endopterygota</taxon>
        <taxon>Diptera</taxon>
        <taxon>Nematocera</taxon>
        <taxon>Culicoidea</taxon>
        <taxon>Culicidae</taxon>
        <taxon>Culicinae</taxon>
        <taxon>Aedini</taxon>
        <taxon>Aedes</taxon>
        <taxon>Stegomyia</taxon>
    </lineage>
</organism>
<keyword evidence="14" id="KW-0917">Virion maturation</keyword>
<feature type="compositionally biased region" description="Polar residues" evidence="16">
    <location>
        <begin position="755"/>
        <end position="782"/>
    </location>
</feature>
<evidence type="ECO:0000256" key="4">
    <source>
        <dbReference type="ARBA" id="ARBA00022722"/>
    </source>
</evidence>
<dbReference type="InterPro" id="IPR012337">
    <property type="entry name" value="RNaseH-like_sf"/>
</dbReference>
<keyword evidence="12" id="KW-0695">RNA-directed DNA polymerase</keyword>
<dbReference type="InterPro" id="IPR036397">
    <property type="entry name" value="RNaseH_sf"/>
</dbReference>
<feature type="domain" description="Integrase catalytic" evidence="17">
    <location>
        <begin position="391"/>
        <end position="559"/>
    </location>
</feature>
<keyword evidence="3" id="KW-0645">Protease</keyword>
<keyword evidence="5" id="KW-0479">Metal-binding</keyword>
<evidence type="ECO:0000256" key="1">
    <source>
        <dbReference type="ARBA" id="ARBA00002180"/>
    </source>
</evidence>
<evidence type="ECO:0000256" key="15">
    <source>
        <dbReference type="ARBA" id="ARBA00023172"/>
    </source>
</evidence>
<dbReference type="PANTHER" id="PTHR42648">
    <property type="entry name" value="TRANSPOSASE, PUTATIVE-RELATED"/>
    <property type="match status" value="1"/>
</dbReference>
<evidence type="ECO:0000256" key="6">
    <source>
        <dbReference type="ARBA" id="ARBA00022741"/>
    </source>
</evidence>
<evidence type="ECO:0000313" key="19">
    <source>
        <dbReference type="Proteomes" id="UP000069940"/>
    </source>
</evidence>
<evidence type="ECO:0000256" key="8">
    <source>
        <dbReference type="ARBA" id="ARBA00022801"/>
    </source>
</evidence>
<evidence type="ECO:0000256" key="14">
    <source>
        <dbReference type="ARBA" id="ARBA00023113"/>
    </source>
</evidence>
<evidence type="ECO:0000256" key="3">
    <source>
        <dbReference type="ARBA" id="ARBA00022670"/>
    </source>
</evidence>
<evidence type="ECO:0000256" key="7">
    <source>
        <dbReference type="ARBA" id="ARBA00022759"/>
    </source>
</evidence>
<keyword evidence="9" id="KW-0067">ATP-binding</keyword>
<evidence type="ECO:0000256" key="5">
    <source>
        <dbReference type="ARBA" id="ARBA00022723"/>
    </source>
</evidence>
<dbReference type="Pfam" id="PF14223">
    <property type="entry name" value="Retrotran_gag_2"/>
    <property type="match status" value="1"/>
</dbReference>
<dbReference type="Proteomes" id="UP000069940">
    <property type="component" value="Unassembled WGS sequence"/>
</dbReference>
<reference evidence="18" key="2">
    <citation type="submission" date="2025-05" db="UniProtKB">
        <authorList>
            <consortium name="EnsemblMetazoa"/>
        </authorList>
    </citation>
    <scope>IDENTIFICATION</scope>
    <source>
        <strain evidence="18">Foshan</strain>
    </source>
</reference>
<dbReference type="Pfam" id="PF22936">
    <property type="entry name" value="Pol_BBD"/>
    <property type="match status" value="1"/>
</dbReference>
<dbReference type="InterPro" id="IPR054722">
    <property type="entry name" value="PolX-like_BBD"/>
</dbReference>
<dbReference type="InterPro" id="IPR039537">
    <property type="entry name" value="Retrotran_Ty1/copia-like"/>
</dbReference>
<sequence>MNTQYGGGDMATGSGRSQAGTIAAGASRSHNPLSLPSIQLLQARDNWSTWRFAVQTFLELEDLWDAVKPGRNADGTFAEVDVMKDRRARGKIILLLDPVNYVHVKDVSTARETWSRLEAAFEDSGLTRKVGLLRKLISTTLENCASMEVFVNSIIATAHQLRGIGFDIGDEWIGTLLLAGLPEEYRPMIMAIENSGLKISADVIKTKLLQEVSIPSTGAAYAGKKQVWKQRQDANTKTASNGPKCRNCKKFGYIAKYCPVKVSKHENGKAWCTVLSTIAEDDQNWYFDSGASGHFTKTEELLENSRKCGGKVVAANKGAMNVVAKGTVKIYPECCPEDSPIEMHDVQIVKRGHEVKFSMDGVQVINPSGQVIATGSRHNDLFKLDQLVSRSRANELLELVHSDIGGPMEVSSLGGSRYYLTFTDDKSRKIWIYFLEEKSGESVYKAFENFRSMAEKQTGKQLKTLRTDNGKEFVNKRLEDHLQRLGIRHQTSADYTPEQNGLAERCNRTIVERARCMLFEAHLPKTFWAEAAATAVYLINRSPTKGHQMTPEEAWSGRKPDLAHVRIFGSPAMAHIPKQKRKKWDPKAFECVLTGFDEDTKAYRLWDPASRKLVKSRDVTFLSEQAQTVVQDVQIQVNHKSKIVSLDYVEVASYEPQPIQNAIEEPDEVTAVEAIDETMPRDETIITSDESDEEFQDDAVPTCSQHQVPFQQETLPLRRSGRERYLPDKLRDFFFPSRGLSSNRFSGDENETGDTMENSNRNMDLVTSQPQQGLVTMDNATGDSDPRTPAEA</sequence>
<evidence type="ECO:0000259" key="17">
    <source>
        <dbReference type="PROSITE" id="PS50994"/>
    </source>
</evidence>
<keyword evidence="11" id="KW-0229">DNA integration</keyword>
<dbReference type="SUPFAM" id="SSF53098">
    <property type="entry name" value="Ribonuclease H-like"/>
    <property type="match status" value="1"/>
</dbReference>
<evidence type="ECO:0000256" key="13">
    <source>
        <dbReference type="ARBA" id="ARBA00022932"/>
    </source>
</evidence>
<evidence type="ECO:0000313" key="18">
    <source>
        <dbReference type="EnsemblMetazoa" id="AALFPA23_013064.P18852"/>
    </source>
</evidence>
<dbReference type="PANTHER" id="PTHR42648:SF11">
    <property type="entry name" value="TRANSPOSON TY4-P GAG-POL POLYPROTEIN"/>
    <property type="match status" value="1"/>
</dbReference>
<evidence type="ECO:0000256" key="12">
    <source>
        <dbReference type="ARBA" id="ARBA00022918"/>
    </source>
</evidence>
<evidence type="ECO:0000256" key="11">
    <source>
        <dbReference type="ARBA" id="ARBA00022908"/>
    </source>
</evidence>
<reference evidence="19" key="1">
    <citation type="journal article" date="2015" name="Proc. Natl. Acad. Sci. U.S.A.">
        <title>Genome sequence of the Asian Tiger mosquito, Aedes albopictus, reveals insights into its biology, genetics, and evolution.</title>
        <authorList>
            <person name="Chen X.G."/>
            <person name="Jiang X."/>
            <person name="Gu J."/>
            <person name="Xu M."/>
            <person name="Wu Y."/>
            <person name="Deng Y."/>
            <person name="Zhang C."/>
            <person name="Bonizzoni M."/>
            <person name="Dermauw W."/>
            <person name="Vontas J."/>
            <person name="Armbruster P."/>
            <person name="Huang X."/>
            <person name="Yang Y."/>
            <person name="Zhang H."/>
            <person name="He W."/>
            <person name="Peng H."/>
            <person name="Liu Y."/>
            <person name="Wu K."/>
            <person name="Chen J."/>
            <person name="Lirakis M."/>
            <person name="Topalis P."/>
            <person name="Van Leeuwen T."/>
            <person name="Hall A.B."/>
            <person name="Jiang X."/>
            <person name="Thorpe C."/>
            <person name="Mueller R.L."/>
            <person name="Sun C."/>
            <person name="Waterhouse R.M."/>
            <person name="Yan G."/>
            <person name="Tu Z.J."/>
            <person name="Fang X."/>
            <person name="James A.A."/>
        </authorList>
    </citation>
    <scope>NUCLEOTIDE SEQUENCE [LARGE SCALE GENOMIC DNA]</scope>
    <source>
        <strain evidence="19">Foshan</strain>
    </source>
</reference>
<dbReference type="GeneID" id="134286966"/>
<dbReference type="InterPro" id="IPR057670">
    <property type="entry name" value="SH3_retrovirus"/>
</dbReference>
<keyword evidence="6" id="KW-0547">Nucleotide-binding</keyword>
<keyword evidence="15" id="KW-0233">DNA recombination</keyword>
<dbReference type="Pfam" id="PF00665">
    <property type="entry name" value="rve"/>
    <property type="match status" value="1"/>
</dbReference>
<keyword evidence="13" id="KW-0808">Transferase</keyword>
<dbReference type="PROSITE" id="PS50994">
    <property type="entry name" value="INTEGRASE"/>
    <property type="match status" value="1"/>
</dbReference>
<dbReference type="RefSeq" id="XP_062704663.1">
    <property type="nucleotide sequence ID" value="XM_062848679.1"/>
</dbReference>
<evidence type="ECO:0000256" key="2">
    <source>
        <dbReference type="ARBA" id="ARBA00022612"/>
    </source>
</evidence>
<proteinExistence type="predicted"/>
<keyword evidence="4" id="KW-0540">Nuclease</keyword>
<dbReference type="InterPro" id="IPR001584">
    <property type="entry name" value="Integrase_cat-core"/>
</dbReference>
<keyword evidence="8" id="KW-0378">Hydrolase</keyword>
<keyword evidence="7" id="KW-0255">Endonuclease</keyword>
<evidence type="ECO:0000256" key="16">
    <source>
        <dbReference type="SAM" id="MobiDB-lite"/>
    </source>
</evidence>
<keyword evidence="13" id="KW-0239">DNA-directed DNA polymerase</keyword>
<keyword evidence="13" id="KW-0548">Nucleotidyltransferase</keyword>